<reference evidence="4" key="1">
    <citation type="submission" date="2015-09" db="EMBL/GenBank/DDBJ databases">
        <authorList>
            <consortium name="Pathogen Informatics"/>
        </authorList>
    </citation>
    <scope>NUCLEOTIDE SEQUENCE [LARGE SCALE GENOMIC DNA]</scope>
    <source>
        <strain evidence="4">Lake Konstanz</strain>
    </source>
</reference>
<feature type="transmembrane region" description="Helical" evidence="2">
    <location>
        <begin position="540"/>
        <end position="562"/>
    </location>
</feature>
<feature type="transmembrane region" description="Helical" evidence="2">
    <location>
        <begin position="505"/>
        <end position="528"/>
    </location>
</feature>
<dbReference type="EMBL" id="CYKH01001955">
    <property type="protein sequence ID" value="CUG91681.1"/>
    <property type="molecule type" value="Genomic_DNA"/>
</dbReference>
<feature type="transmembrane region" description="Helical" evidence="2">
    <location>
        <begin position="625"/>
        <end position="644"/>
    </location>
</feature>
<dbReference type="Proteomes" id="UP000051952">
    <property type="component" value="Unassembled WGS sequence"/>
</dbReference>
<feature type="transmembrane region" description="Helical" evidence="2">
    <location>
        <begin position="598"/>
        <end position="619"/>
    </location>
</feature>
<evidence type="ECO:0000313" key="3">
    <source>
        <dbReference type="EMBL" id="CUG91681.1"/>
    </source>
</evidence>
<sequence>PFDPSRPSQLCEWPAHQISVNGFSQTVTPSWSVTVTVGDGCAVLDMSFEYNVGTFRTHVNNAQIAVPGKTCLLLADTNIGWCKQFFCTQEATAIHITELEKNVKERKRNVNALLEACGVLDGKAPASAPELMTELLGWHEALVSADGAATNENTAVAFLDCLRARITLSQCGVNLKSVDCDLSRCSDITTLRNAHSTTLQAVCRGVDSAAPACAAAAALVDSELLPGCYACGIGAKVRMVVNMIEAYAALNISLTTWQSLFATGSLSQKERIHSLRQAVVGAARASGNVLAYVIDNVSSPLGARQRIRPLAEQEIDAQEQRNDNVFAAHESVASDSAQRLLPAATKRLESSSPQDTTVDRAVDYVQERNREQQRLLDINIKSRTNAGSKDTTGSSSSSASQQHPHEPSRHFSTSSSMDRAVMKPPQPKDAGNLDVAQNTNFCTVRSCFLLVHETFVEKDVEHSFMEHTAHHVPVLDLLVASVASFAMGLFLVIICVVYGTTSMVVPGPMSCSIAAMIFGVLLTALSVVHVRQSLFFVAEGVVAAHEFLFWCFHAVVIGAVYTGQPYTSPLGDTQLVWMFMLVTINFVRPRVHCLLPHVSLDVMSSIAFLALACILPQHTPLMRTLNIPCAVAVGFASFYLHLCLDVEERQKFVTETRLDELQQQPYPQERRD</sequence>
<feature type="region of interest" description="Disordered" evidence="1">
    <location>
        <begin position="373"/>
        <end position="432"/>
    </location>
</feature>
<name>A0A0S4JJK7_BODSA</name>
<gene>
    <name evidence="3" type="ORF">BSAL_33515</name>
</gene>
<dbReference type="VEuPathDB" id="TriTrypDB:BSAL_70000"/>
<feature type="compositionally biased region" description="Low complexity" evidence="1">
    <location>
        <begin position="386"/>
        <end position="402"/>
    </location>
</feature>
<accession>A0A0S4JJK7</accession>
<proteinExistence type="predicted"/>
<keyword evidence="4" id="KW-1185">Reference proteome</keyword>
<keyword evidence="2" id="KW-0472">Membrane</keyword>
<feature type="non-terminal residue" evidence="3">
    <location>
        <position position="1"/>
    </location>
</feature>
<organism evidence="3 4">
    <name type="scientific">Bodo saltans</name>
    <name type="common">Flagellated protozoan</name>
    <dbReference type="NCBI Taxonomy" id="75058"/>
    <lineage>
        <taxon>Eukaryota</taxon>
        <taxon>Discoba</taxon>
        <taxon>Euglenozoa</taxon>
        <taxon>Kinetoplastea</taxon>
        <taxon>Metakinetoplastina</taxon>
        <taxon>Eubodonida</taxon>
        <taxon>Bodonidae</taxon>
        <taxon>Bodo</taxon>
    </lineage>
</organism>
<dbReference type="AlphaFoldDB" id="A0A0S4JJK7"/>
<keyword evidence="2" id="KW-1133">Transmembrane helix</keyword>
<evidence type="ECO:0000313" key="4">
    <source>
        <dbReference type="Proteomes" id="UP000051952"/>
    </source>
</evidence>
<keyword evidence="2 3" id="KW-0812">Transmembrane</keyword>
<feature type="transmembrane region" description="Helical" evidence="2">
    <location>
        <begin position="474"/>
        <end position="499"/>
    </location>
</feature>
<evidence type="ECO:0000256" key="1">
    <source>
        <dbReference type="SAM" id="MobiDB-lite"/>
    </source>
</evidence>
<dbReference type="VEuPathDB" id="TriTrypDB:BSAL_86860"/>
<protein>
    <submittedName>
        <fullName evidence="3">Transmembrane protein, putative</fullName>
    </submittedName>
</protein>
<evidence type="ECO:0000256" key="2">
    <source>
        <dbReference type="SAM" id="Phobius"/>
    </source>
</evidence>